<dbReference type="InterPro" id="IPR011333">
    <property type="entry name" value="SKP1/BTB/POZ_sf"/>
</dbReference>
<evidence type="ECO:0000313" key="8">
    <source>
        <dbReference type="Proteomes" id="UP001454036"/>
    </source>
</evidence>
<evidence type="ECO:0000256" key="2">
    <source>
        <dbReference type="ARBA" id="ARBA00022786"/>
    </source>
</evidence>
<dbReference type="Proteomes" id="UP001454036">
    <property type="component" value="Unassembled WGS sequence"/>
</dbReference>
<evidence type="ECO:0000259" key="6">
    <source>
        <dbReference type="PROSITE" id="PS51649"/>
    </source>
</evidence>
<dbReference type="PANTHER" id="PTHR32370">
    <property type="entry name" value="OS12G0117600 PROTEIN"/>
    <property type="match status" value="1"/>
</dbReference>
<gene>
    <name evidence="7" type="ORF">LIER_11152</name>
</gene>
<dbReference type="InterPro" id="IPR043454">
    <property type="entry name" value="NPH3/RPT2-like"/>
</dbReference>
<dbReference type="PROSITE" id="PS50097">
    <property type="entry name" value="BTB"/>
    <property type="match status" value="1"/>
</dbReference>
<dbReference type="InterPro" id="IPR000210">
    <property type="entry name" value="BTB/POZ_dom"/>
</dbReference>
<feature type="domain" description="NPH3" evidence="6">
    <location>
        <begin position="214"/>
        <end position="507"/>
    </location>
</feature>
<keyword evidence="2" id="KW-0833">Ubl conjugation pathway</keyword>
<evidence type="ECO:0000256" key="4">
    <source>
        <dbReference type="SAM" id="MobiDB-lite"/>
    </source>
</evidence>
<dbReference type="InterPro" id="IPR027356">
    <property type="entry name" value="NPH3_dom"/>
</dbReference>
<keyword evidence="8" id="KW-1185">Reference proteome</keyword>
<comment type="caution">
    <text evidence="7">The sequence shown here is derived from an EMBL/GenBank/DDBJ whole genome shotgun (WGS) entry which is preliminary data.</text>
</comment>
<organism evidence="7 8">
    <name type="scientific">Lithospermum erythrorhizon</name>
    <name type="common">Purple gromwell</name>
    <name type="synonym">Lithospermum officinale var. erythrorhizon</name>
    <dbReference type="NCBI Taxonomy" id="34254"/>
    <lineage>
        <taxon>Eukaryota</taxon>
        <taxon>Viridiplantae</taxon>
        <taxon>Streptophyta</taxon>
        <taxon>Embryophyta</taxon>
        <taxon>Tracheophyta</taxon>
        <taxon>Spermatophyta</taxon>
        <taxon>Magnoliopsida</taxon>
        <taxon>eudicotyledons</taxon>
        <taxon>Gunneridae</taxon>
        <taxon>Pentapetalae</taxon>
        <taxon>asterids</taxon>
        <taxon>lamiids</taxon>
        <taxon>Boraginales</taxon>
        <taxon>Boraginaceae</taxon>
        <taxon>Boraginoideae</taxon>
        <taxon>Lithospermeae</taxon>
        <taxon>Lithospermum</taxon>
    </lineage>
</organism>
<proteinExistence type="inferred from homology"/>
<dbReference type="Pfam" id="PF03000">
    <property type="entry name" value="NPH3"/>
    <property type="match status" value="1"/>
</dbReference>
<sequence length="613" mass="68701">MACMMRIGSKSEAFHLQGHSWRCISGLPSDVTIEIGDMFFHLHKFPLLSRSGLLEKLIGEIRFDDGSECILQLDEIPGGAKAFELIAKFCYNVRIELTALNVVSVRCAAEYLEMTEDYGEGNLINQTEVFLNDVFCNWPDTIKALETCDEVQSQAEELQIMSRCIDSLATKACTDPRSLNWSTDSSNNGHKTAKKGLCNGIATKSRSPPPSGEDWWYEDVSFLSLHIFKLLIRAVEAAGAEPENVAGALVHYVKKYIPIMNRQSSFKDVANLVKPGTSPVSTPSEADQRAMLEEIVELLPSKKGVTETKFLLRLLRTAMTLQASQACKENLEKMVGMQLDQASLEDLLIPNMGFTVETLYDIDCFQRILYHFIGMDQEASSDTTPCIMEEGQLADSITHSLKVMTRVANLVDAFLADVASDVNLKLPKFQAIAAAIPENARPLSDSLYRAIDIYLKAHPWLTEAEREQICRLMNSQKLSAEASTHAAKNERLPLRVIVQVLFFEQLRLRTSITSWFFVGDNPDNIQDPSGVIATSKNNELNHTRAIQDPKDPVSDLEKECERIKHEFNKLGKKKSWSLFCRRKPCIVRNTPCAMNAKAASRNENNVLEHEQPC</sequence>
<accession>A0AAV3PM20</accession>
<dbReference type="PROSITE" id="PS51649">
    <property type="entry name" value="NPH3"/>
    <property type="match status" value="1"/>
</dbReference>
<dbReference type="AlphaFoldDB" id="A0AAV3PM20"/>
<feature type="region of interest" description="Disordered" evidence="4">
    <location>
        <begin position="181"/>
        <end position="211"/>
    </location>
</feature>
<evidence type="ECO:0000256" key="3">
    <source>
        <dbReference type="PROSITE-ProRule" id="PRU00982"/>
    </source>
</evidence>
<protein>
    <submittedName>
        <fullName evidence="7">Uncharacterized protein</fullName>
    </submittedName>
</protein>
<evidence type="ECO:0000313" key="7">
    <source>
        <dbReference type="EMBL" id="GAA0152749.1"/>
    </source>
</evidence>
<feature type="domain" description="BTB" evidence="5">
    <location>
        <begin position="29"/>
        <end position="99"/>
    </location>
</feature>
<feature type="compositionally biased region" description="Polar residues" evidence="4">
    <location>
        <begin position="181"/>
        <end position="190"/>
    </location>
</feature>
<dbReference type="SUPFAM" id="SSF54695">
    <property type="entry name" value="POZ domain"/>
    <property type="match status" value="1"/>
</dbReference>
<dbReference type="Pfam" id="PF00651">
    <property type="entry name" value="BTB"/>
    <property type="match status" value="1"/>
</dbReference>
<dbReference type="EMBL" id="BAABME010002040">
    <property type="protein sequence ID" value="GAA0152749.1"/>
    <property type="molecule type" value="Genomic_DNA"/>
</dbReference>
<dbReference type="Gene3D" id="3.30.710.10">
    <property type="entry name" value="Potassium Channel Kv1.1, Chain A"/>
    <property type="match status" value="1"/>
</dbReference>
<reference evidence="7 8" key="1">
    <citation type="submission" date="2024-01" db="EMBL/GenBank/DDBJ databases">
        <title>The complete chloroplast genome sequence of Lithospermum erythrorhizon: insights into the phylogenetic relationship among Boraginaceae species and the maternal lineages of purple gromwells.</title>
        <authorList>
            <person name="Okada T."/>
            <person name="Watanabe K."/>
        </authorList>
    </citation>
    <scope>NUCLEOTIDE SEQUENCE [LARGE SCALE GENOMIC DNA]</scope>
</reference>
<name>A0AAV3PM20_LITER</name>
<evidence type="ECO:0000256" key="1">
    <source>
        <dbReference type="ARBA" id="ARBA00004906"/>
    </source>
</evidence>
<evidence type="ECO:0000259" key="5">
    <source>
        <dbReference type="PROSITE" id="PS50097"/>
    </source>
</evidence>
<comment type="similarity">
    <text evidence="3">Belongs to the NPH3 family.</text>
</comment>
<comment type="pathway">
    <text evidence="1">Protein modification; protein ubiquitination.</text>
</comment>
<dbReference type="CDD" id="cd18312">
    <property type="entry name" value="BTB_POZ_NPY3-like"/>
    <property type="match status" value="1"/>
</dbReference>